<name>A0AAD6Y876_9AGAR</name>
<keyword evidence="2" id="KW-1185">Reference proteome</keyword>
<organism evidence="1 2">
    <name type="scientific">Mycena pura</name>
    <dbReference type="NCBI Taxonomy" id="153505"/>
    <lineage>
        <taxon>Eukaryota</taxon>
        <taxon>Fungi</taxon>
        <taxon>Dikarya</taxon>
        <taxon>Basidiomycota</taxon>
        <taxon>Agaricomycotina</taxon>
        <taxon>Agaricomycetes</taxon>
        <taxon>Agaricomycetidae</taxon>
        <taxon>Agaricales</taxon>
        <taxon>Marasmiineae</taxon>
        <taxon>Mycenaceae</taxon>
        <taxon>Mycena</taxon>
    </lineage>
</organism>
<comment type="caution">
    <text evidence="1">The sequence shown here is derived from an EMBL/GenBank/DDBJ whole genome shotgun (WGS) entry which is preliminary data.</text>
</comment>
<evidence type="ECO:0000313" key="1">
    <source>
        <dbReference type="EMBL" id="KAJ7204805.1"/>
    </source>
</evidence>
<reference evidence="1" key="1">
    <citation type="submission" date="2023-03" db="EMBL/GenBank/DDBJ databases">
        <title>Massive genome expansion in bonnet fungi (Mycena s.s.) driven by repeated elements and novel gene families across ecological guilds.</title>
        <authorList>
            <consortium name="Lawrence Berkeley National Laboratory"/>
            <person name="Harder C.B."/>
            <person name="Miyauchi S."/>
            <person name="Viragh M."/>
            <person name="Kuo A."/>
            <person name="Thoen E."/>
            <person name="Andreopoulos B."/>
            <person name="Lu D."/>
            <person name="Skrede I."/>
            <person name="Drula E."/>
            <person name="Henrissat B."/>
            <person name="Morin E."/>
            <person name="Kohler A."/>
            <person name="Barry K."/>
            <person name="LaButti K."/>
            <person name="Morin E."/>
            <person name="Salamov A."/>
            <person name="Lipzen A."/>
            <person name="Mereny Z."/>
            <person name="Hegedus B."/>
            <person name="Baldrian P."/>
            <person name="Stursova M."/>
            <person name="Weitz H."/>
            <person name="Taylor A."/>
            <person name="Grigoriev I.V."/>
            <person name="Nagy L.G."/>
            <person name="Martin F."/>
            <person name="Kauserud H."/>
        </authorList>
    </citation>
    <scope>NUCLEOTIDE SEQUENCE</scope>
    <source>
        <strain evidence="1">9144</strain>
    </source>
</reference>
<dbReference type="Proteomes" id="UP001219525">
    <property type="component" value="Unassembled WGS sequence"/>
</dbReference>
<proteinExistence type="predicted"/>
<sequence>MHAISEAMLVQLNGKSAHLFKKIEESTAESFRLFGGRSPTYAPILVMSQVQDRKIEEAGSDFSSQIIDPEEERKLVRKIDDASSYLFAFDKTSTLLEIGGMWPLARCKPVHNGTIDILARDGRTNPSNIPSTRHCRAVHWKYNFRLHLEHRHPNWQNFLTPDCTFLSSNVIKQLVLKIQPTNIIDWLPLHVQHTTSKSTATIDGPVPSSLEPYNT</sequence>
<evidence type="ECO:0000313" key="2">
    <source>
        <dbReference type="Proteomes" id="UP001219525"/>
    </source>
</evidence>
<dbReference type="AlphaFoldDB" id="A0AAD6Y876"/>
<dbReference type="EMBL" id="JARJCW010000046">
    <property type="protein sequence ID" value="KAJ7204805.1"/>
    <property type="molecule type" value="Genomic_DNA"/>
</dbReference>
<protein>
    <submittedName>
        <fullName evidence="1">Uncharacterized protein</fullName>
    </submittedName>
</protein>
<gene>
    <name evidence="1" type="ORF">GGX14DRAFT_398141</name>
</gene>
<accession>A0AAD6Y876</accession>